<dbReference type="OrthoDB" id="1092050at2"/>
<dbReference type="Proteomes" id="UP000293162">
    <property type="component" value="Unassembled WGS sequence"/>
</dbReference>
<evidence type="ECO:0000313" key="3">
    <source>
        <dbReference type="Proteomes" id="UP000293162"/>
    </source>
</evidence>
<evidence type="ECO:0000259" key="1">
    <source>
        <dbReference type="Pfam" id="PF20613"/>
    </source>
</evidence>
<dbReference type="EMBL" id="SEWF01000036">
    <property type="protein sequence ID" value="RYU93822.1"/>
    <property type="molecule type" value="Genomic_DNA"/>
</dbReference>
<keyword evidence="3" id="KW-1185">Reference proteome</keyword>
<gene>
    <name evidence="2" type="ORF">EWM59_20080</name>
</gene>
<evidence type="ECO:0000313" key="2">
    <source>
        <dbReference type="EMBL" id="RYU93822.1"/>
    </source>
</evidence>
<sequence>MKQLHSISEIIRVFPTGDKPVLVICNDLNEWVCKYRDAQKLANELVASEFAKIWGIKMPQTALVKISQSHIPVGKFPNLNYQLFQKECFGTIYLADSKEIDKATLPMFKEKGFANRIKDREDFLKIALFDIWLANEDRNHNNFNLLIHSNAFYAIDHTHIFNTNSWENGMSQLTEEDSIIKTNLAEILFKKSGNLRAAVDILSDKFYLYCQECENRIDEIGNLLPESWLINREEYKRKMRSTIFSNDWKRNCEDNFKTLINIFLEK</sequence>
<dbReference type="InterPro" id="IPR046748">
    <property type="entry name" value="HipA_2"/>
</dbReference>
<dbReference type="Pfam" id="PF20613">
    <property type="entry name" value="HipA_2"/>
    <property type="match status" value="1"/>
</dbReference>
<name>A0A4Q5LVV9_9BACT</name>
<organism evidence="2 3">
    <name type="scientific">Emticicia agri</name>
    <dbReference type="NCBI Taxonomy" id="2492393"/>
    <lineage>
        <taxon>Bacteria</taxon>
        <taxon>Pseudomonadati</taxon>
        <taxon>Bacteroidota</taxon>
        <taxon>Cytophagia</taxon>
        <taxon>Cytophagales</taxon>
        <taxon>Leadbetterellaceae</taxon>
        <taxon>Emticicia</taxon>
    </lineage>
</organism>
<dbReference type="AlphaFoldDB" id="A0A4Q5LVV9"/>
<protein>
    <recommendedName>
        <fullName evidence="1">HipA-like kinase domain-containing protein</fullName>
    </recommendedName>
</protein>
<comment type="caution">
    <text evidence="2">The sequence shown here is derived from an EMBL/GenBank/DDBJ whole genome shotgun (WGS) entry which is preliminary data.</text>
</comment>
<reference evidence="2 3" key="1">
    <citation type="submission" date="2019-02" db="EMBL/GenBank/DDBJ databases">
        <title>Bacterial novel species Emticicia sp. 17J42-9 isolated from soil.</title>
        <authorList>
            <person name="Jung H.-Y."/>
        </authorList>
    </citation>
    <scope>NUCLEOTIDE SEQUENCE [LARGE SCALE GENOMIC DNA]</scope>
    <source>
        <strain evidence="2 3">17J42-9</strain>
    </source>
</reference>
<feature type="domain" description="HipA-like kinase" evidence="1">
    <location>
        <begin position="7"/>
        <end position="250"/>
    </location>
</feature>
<proteinExistence type="predicted"/>
<accession>A0A4Q5LVV9</accession>
<dbReference type="RefSeq" id="WP_130023041.1">
    <property type="nucleotide sequence ID" value="NZ_SEWF01000036.1"/>
</dbReference>